<name>A0AAV9HJN9_9PEZI</name>
<dbReference type="PANTHER" id="PTHR21000">
    <property type="entry name" value="DIHYDROXY-ACID DEHYDRATASE DAD"/>
    <property type="match status" value="1"/>
</dbReference>
<keyword evidence="7" id="KW-0408">Iron</keyword>
<dbReference type="PROSITE" id="PS00886">
    <property type="entry name" value="ILVD_EDD_1"/>
    <property type="match status" value="1"/>
</dbReference>
<dbReference type="GO" id="GO:0051537">
    <property type="term" value="F:2 iron, 2 sulfur cluster binding"/>
    <property type="evidence" value="ECO:0007669"/>
    <property type="project" value="UniProtKB-KW"/>
</dbReference>
<evidence type="ECO:0000256" key="13">
    <source>
        <dbReference type="ARBA" id="ARBA00029437"/>
    </source>
</evidence>
<comment type="pathway">
    <text evidence="12">Amino-acid biosynthesis; L-valine biosynthesis; L-valine from pyruvate: step 3/4.</text>
</comment>
<dbReference type="SUPFAM" id="SSF143975">
    <property type="entry name" value="IlvD/EDD N-terminal domain-like"/>
    <property type="match status" value="1"/>
</dbReference>
<dbReference type="InterPro" id="IPR037237">
    <property type="entry name" value="IlvD/EDD_N"/>
</dbReference>
<feature type="domain" description="Dihydroxy-acid/6-phosphogluconate dehydratase N-terminal" evidence="17">
    <location>
        <begin position="75"/>
        <end position="393"/>
    </location>
</feature>
<evidence type="ECO:0000256" key="11">
    <source>
        <dbReference type="ARBA" id="ARBA00029304"/>
    </source>
</evidence>
<evidence type="ECO:0000256" key="12">
    <source>
        <dbReference type="ARBA" id="ARBA00029436"/>
    </source>
</evidence>
<evidence type="ECO:0000256" key="15">
    <source>
        <dbReference type="ARBA" id="ARBA00034078"/>
    </source>
</evidence>
<keyword evidence="4" id="KW-0001">2Fe-2S</keyword>
<dbReference type="Proteomes" id="UP001321749">
    <property type="component" value="Unassembled WGS sequence"/>
</dbReference>
<reference evidence="19" key="1">
    <citation type="journal article" date="2023" name="Mol. Phylogenet. Evol.">
        <title>Genome-scale phylogeny and comparative genomics of the fungal order Sordariales.</title>
        <authorList>
            <person name="Hensen N."/>
            <person name="Bonometti L."/>
            <person name="Westerberg I."/>
            <person name="Brannstrom I.O."/>
            <person name="Guillou S."/>
            <person name="Cros-Aarteil S."/>
            <person name="Calhoun S."/>
            <person name="Haridas S."/>
            <person name="Kuo A."/>
            <person name="Mondo S."/>
            <person name="Pangilinan J."/>
            <person name="Riley R."/>
            <person name="LaButti K."/>
            <person name="Andreopoulos B."/>
            <person name="Lipzen A."/>
            <person name="Chen C."/>
            <person name="Yan M."/>
            <person name="Daum C."/>
            <person name="Ng V."/>
            <person name="Clum A."/>
            <person name="Steindorff A."/>
            <person name="Ohm R.A."/>
            <person name="Martin F."/>
            <person name="Silar P."/>
            <person name="Natvig D.O."/>
            <person name="Lalanne C."/>
            <person name="Gautier V."/>
            <person name="Ament-Velasquez S.L."/>
            <person name="Kruys A."/>
            <person name="Hutchinson M.I."/>
            <person name="Powell A.J."/>
            <person name="Barry K."/>
            <person name="Miller A.N."/>
            <person name="Grigoriev I.V."/>
            <person name="Debuchy R."/>
            <person name="Gladieux P."/>
            <person name="Hiltunen Thoren M."/>
            <person name="Johannesson H."/>
        </authorList>
    </citation>
    <scope>NUCLEOTIDE SEQUENCE</scope>
    <source>
        <strain evidence="19">PSN324</strain>
    </source>
</reference>
<evidence type="ECO:0000256" key="7">
    <source>
        <dbReference type="ARBA" id="ARBA00023004"/>
    </source>
</evidence>
<evidence type="ECO:0000313" key="20">
    <source>
        <dbReference type="Proteomes" id="UP001321749"/>
    </source>
</evidence>
<dbReference type="InterPro" id="IPR050165">
    <property type="entry name" value="DHAD_IlvD/Edd"/>
</dbReference>
<comment type="cofactor">
    <cofactor evidence="1">
        <name>Mg(2+)</name>
        <dbReference type="ChEBI" id="CHEBI:18420"/>
    </cofactor>
</comment>
<accession>A0AAV9HJN9</accession>
<evidence type="ECO:0000256" key="1">
    <source>
        <dbReference type="ARBA" id="ARBA00001946"/>
    </source>
</evidence>
<dbReference type="PANTHER" id="PTHR21000:SF5">
    <property type="entry name" value="DIHYDROXY-ACID DEHYDRATASE, MITOCHONDRIAL"/>
    <property type="match status" value="1"/>
</dbReference>
<dbReference type="EC" id="4.2.1.9" evidence="14"/>
<evidence type="ECO:0000256" key="9">
    <source>
        <dbReference type="ARBA" id="ARBA00023239"/>
    </source>
</evidence>
<organism evidence="19 20">
    <name type="scientific">Cladorrhinum samala</name>
    <dbReference type="NCBI Taxonomy" id="585594"/>
    <lineage>
        <taxon>Eukaryota</taxon>
        <taxon>Fungi</taxon>
        <taxon>Dikarya</taxon>
        <taxon>Ascomycota</taxon>
        <taxon>Pezizomycotina</taxon>
        <taxon>Sordariomycetes</taxon>
        <taxon>Sordariomycetidae</taxon>
        <taxon>Sordariales</taxon>
        <taxon>Podosporaceae</taxon>
        <taxon>Cladorrhinum</taxon>
    </lineage>
</organism>
<evidence type="ECO:0000256" key="8">
    <source>
        <dbReference type="ARBA" id="ARBA00023014"/>
    </source>
</evidence>
<comment type="pathway">
    <text evidence="13">Amino-acid biosynthesis; L-isoleucine biosynthesis; L-isoleucine from 2-oxobutanoate: step 3/4.</text>
</comment>
<sequence>MLASSLMRAGAPRALATSRALPLKNQLRSLSITPRRYANDKQLNKTSSAITQPKSQGASQAMLYATGLTEADMNKAQVGISSVWYEGNPCNMHLLDLSKLVRDSVAKAGLVPMRFNTIGVSDGISMGTTGMRYSLQSREIIADSIETVMSGQWYDANVSLPGCDKNMPGVLIAMGRVNRPSIMVYGGTIKPGCSQAGEPIDIVSAFQAYGQYISGEIDEKQRFDIIRNACPGGGACGGMYTANTMASAIETLGMTLPGSSSNPAEDPSKKAECESVGEAVKNLLREDIRPSDIMTRQAFVNAMKVVTILGGSTNAVLHLIAIADSVGINLTIDDFQAVSDSTPFLADLKPSGKYVMEDLCRIGGTPSLLKFLLKEGIIDGSGVTVTGKTMKQNVDAYPDFPSDQQIIRPFSNPIKPTGHIQILRGSLAPGGCVGKITGKEGLRFEGTAKVYDYEDGFIEALERGEIKKGEKTVVVIRYEGPKGGPGMPEMLKPSSAIMGAGLGKDVALITDGRFSGGSHGFLIGHIVPEAMEGGPLALVKDGDRIIIDAEKRVLDLEVPAEELEKRKKAWKAPESKAKRGTLGKYAKLVSDASHGCVTDA</sequence>
<dbReference type="GO" id="GO:0009082">
    <property type="term" value="P:branched-chain amino acid biosynthetic process"/>
    <property type="evidence" value="ECO:0007669"/>
    <property type="project" value="UniProtKB-KW"/>
</dbReference>
<keyword evidence="10" id="KW-0100">Branched-chain amino acid biosynthesis</keyword>
<dbReference type="Gene3D" id="3.50.30.80">
    <property type="entry name" value="IlvD/EDD C-terminal domain-like"/>
    <property type="match status" value="1"/>
</dbReference>
<dbReference type="InterPro" id="IPR000581">
    <property type="entry name" value="ILV_EDD_N"/>
</dbReference>
<dbReference type="InterPro" id="IPR042096">
    <property type="entry name" value="Dihydro-acid_dehy_C"/>
</dbReference>
<comment type="similarity">
    <text evidence="2">Belongs to the IlvD/Edd family.</text>
</comment>
<evidence type="ECO:0000256" key="10">
    <source>
        <dbReference type="ARBA" id="ARBA00023304"/>
    </source>
</evidence>
<evidence type="ECO:0000256" key="2">
    <source>
        <dbReference type="ARBA" id="ARBA00006486"/>
    </source>
</evidence>
<evidence type="ECO:0000259" key="17">
    <source>
        <dbReference type="Pfam" id="PF00920"/>
    </source>
</evidence>
<dbReference type="GO" id="GO:0005739">
    <property type="term" value="C:mitochondrion"/>
    <property type="evidence" value="ECO:0007669"/>
    <property type="project" value="TreeGrafter"/>
</dbReference>
<keyword evidence="8" id="KW-0411">Iron-sulfur</keyword>
<evidence type="ECO:0000256" key="16">
    <source>
        <dbReference type="ARBA" id="ARBA00052865"/>
    </source>
</evidence>
<keyword evidence="20" id="KW-1185">Reference proteome</keyword>
<dbReference type="GO" id="GO:0004160">
    <property type="term" value="F:dihydroxy-acid dehydratase activity"/>
    <property type="evidence" value="ECO:0007669"/>
    <property type="project" value="UniProtKB-EC"/>
</dbReference>
<comment type="caution">
    <text evidence="19">The sequence shown here is derived from an EMBL/GenBank/DDBJ whole genome shotgun (WGS) entry which is preliminary data.</text>
</comment>
<keyword evidence="3" id="KW-0028">Amino-acid biosynthesis</keyword>
<dbReference type="InterPro" id="IPR056740">
    <property type="entry name" value="ILV_EDD_C"/>
</dbReference>
<keyword evidence="5" id="KW-0479">Metal-binding</keyword>
<evidence type="ECO:0000259" key="18">
    <source>
        <dbReference type="Pfam" id="PF24877"/>
    </source>
</evidence>
<proteinExistence type="inferred from homology"/>
<dbReference type="AlphaFoldDB" id="A0AAV9HJN9"/>
<dbReference type="NCBIfam" id="TIGR00110">
    <property type="entry name" value="ilvD"/>
    <property type="match status" value="1"/>
</dbReference>
<protein>
    <recommendedName>
        <fullName evidence="14">dihydroxy-acid dehydratase</fullName>
        <ecNumber evidence="14">4.2.1.9</ecNumber>
    </recommendedName>
</protein>
<evidence type="ECO:0000256" key="5">
    <source>
        <dbReference type="ARBA" id="ARBA00022723"/>
    </source>
</evidence>
<dbReference type="SUPFAM" id="SSF52016">
    <property type="entry name" value="LeuD/IlvD-like"/>
    <property type="match status" value="1"/>
</dbReference>
<keyword evidence="9" id="KW-0456">Lyase</keyword>
<dbReference type="GO" id="GO:0046872">
    <property type="term" value="F:metal ion binding"/>
    <property type="evidence" value="ECO:0007669"/>
    <property type="project" value="UniProtKB-KW"/>
</dbReference>
<dbReference type="EMBL" id="MU865033">
    <property type="protein sequence ID" value="KAK4459577.1"/>
    <property type="molecule type" value="Genomic_DNA"/>
</dbReference>
<gene>
    <name evidence="19" type="ORF">QBC42DRAFT_183144</name>
</gene>
<dbReference type="NCBIfam" id="NF002068">
    <property type="entry name" value="PRK00911.1"/>
    <property type="match status" value="1"/>
</dbReference>
<evidence type="ECO:0000256" key="4">
    <source>
        <dbReference type="ARBA" id="ARBA00022714"/>
    </source>
</evidence>
<keyword evidence="6" id="KW-0460">Magnesium</keyword>
<comment type="catalytic activity">
    <reaction evidence="11">
        <text>(2R)-2,3-dihydroxy-3-methylbutanoate = 3-methyl-2-oxobutanoate + H2O</text>
        <dbReference type="Rhea" id="RHEA:24809"/>
        <dbReference type="ChEBI" id="CHEBI:11851"/>
        <dbReference type="ChEBI" id="CHEBI:15377"/>
        <dbReference type="ChEBI" id="CHEBI:49072"/>
        <dbReference type="EC" id="4.2.1.9"/>
    </reaction>
    <physiologicalReaction direction="left-to-right" evidence="11">
        <dbReference type="Rhea" id="RHEA:24810"/>
    </physiologicalReaction>
</comment>
<dbReference type="FunFam" id="3.50.30.80:FF:000001">
    <property type="entry name" value="Dihydroxy-acid dehydratase"/>
    <property type="match status" value="1"/>
</dbReference>
<reference evidence="19" key="2">
    <citation type="submission" date="2023-06" db="EMBL/GenBank/DDBJ databases">
        <authorList>
            <consortium name="Lawrence Berkeley National Laboratory"/>
            <person name="Mondo S.J."/>
            <person name="Hensen N."/>
            <person name="Bonometti L."/>
            <person name="Westerberg I."/>
            <person name="Brannstrom I.O."/>
            <person name="Guillou S."/>
            <person name="Cros-Aarteil S."/>
            <person name="Calhoun S."/>
            <person name="Haridas S."/>
            <person name="Kuo A."/>
            <person name="Pangilinan J."/>
            <person name="Riley R."/>
            <person name="Labutti K."/>
            <person name="Andreopoulos B."/>
            <person name="Lipzen A."/>
            <person name="Chen C."/>
            <person name="Yanf M."/>
            <person name="Daum C."/>
            <person name="Ng V."/>
            <person name="Clum A."/>
            <person name="Steindorff A."/>
            <person name="Ohm R."/>
            <person name="Martin F."/>
            <person name="Silar P."/>
            <person name="Natvig D."/>
            <person name="Lalanne C."/>
            <person name="Gautier V."/>
            <person name="Ament-Velasquez S.L."/>
            <person name="Kruys A."/>
            <person name="Hutchinson M.I."/>
            <person name="Powell A.J."/>
            <person name="Barry K."/>
            <person name="Miller A.N."/>
            <person name="Grigoriev I.V."/>
            <person name="Debuchy R."/>
            <person name="Gladieux P."/>
            <person name="Thoren M.H."/>
            <person name="Johannesson H."/>
        </authorList>
    </citation>
    <scope>NUCLEOTIDE SEQUENCE</scope>
    <source>
        <strain evidence="19">PSN324</strain>
    </source>
</reference>
<comment type="cofactor">
    <cofactor evidence="15">
        <name>[2Fe-2S] cluster</name>
        <dbReference type="ChEBI" id="CHEBI:190135"/>
    </cofactor>
</comment>
<dbReference type="PROSITE" id="PS00887">
    <property type="entry name" value="ILVD_EDD_2"/>
    <property type="match status" value="1"/>
</dbReference>
<evidence type="ECO:0000256" key="6">
    <source>
        <dbReference type="ARBA" id="ARBA00022842"/>
    </source>
</evidence>
<comment type="catalytic activity">
    <reaction evidence="16">
        <text>(2R,3R)-2,3-dihydroxy-3-methylpentanoate = (S)-3-methyl-2-oxopentanoate + H2O</text>
        <dbReference type="Rhea" id="RHEA:27694"/>
        <dbReference type="ChEBI" id="CHEBI:15377"/>
        <dbReference type="ChEBI" id="CHEBI:35146"/>
        <dbReference type="ChEBI" id="CHEBI:49258"/>
        <dbReference type="EC" id="4.2.1.9"/>
    </reaction>
    <physiologicalReaction direction="left-to-right" evidence="16">
        <dbReference type="Rhea" id="RHEA:27695"/>
    </physiologicalReaction>
</comment>
<dbReference type="Pfam" id="PF00920">
    <property type="entry name" value="ILVD_EDD_N"/>
    <property type="match status" value="1"/>
</dbReference>
<evidence type="ECO:0000256" key="14">
    <source>
        <dbReference type="ARBA" id="ARBA00029490"/>
    </source>
</evidence>
<dbReference type="Pfam" id="PF24877">
    <property type="entry name" value="ILV_EDD_C"/>
    <property type="match status" value="1"/>
</dbReference>
<evidence type="ECO:0000313" key="19">
    <source>
        <dbReference type="EMBL" id="KAK4459577.1"/>
    </source>
</evidence>
<dbReference type="GO" id="GO:0008652">
    <property type="term" value="P:amino acid biosynthetic process"/>
    <property type="evidence" value="ECO:0007669"/>
    <property type="project" value="UniProtKB-KW"/>
</dbReference>
<feature type="domain" description="Dihydroxy-acid/6-phosphogluconate dehydratase C-terminal" evidence="18">
    <location>
        <begin position="405"/>
        <end position="596"/>
    </location>
</feature>
<dbReference type="InterPro" id="IPR020558">
    <property type="entry name" value="DiOHA_6PGluconate_deHydtase_CS"/>
</dbReference>
<evidence type="ECO:0000256" key="3">
    <source>
        <dbReference type="ARBA" id="ARBA00022605"/>
    </source>
</evidence>
<dbReference type="InterPro" id="IPR004404">
    <property type="entry name" value="DihydroxyA_deHydtase"/>
</dbReference>
<dbReference type="HAMAP" id="MF_00012">
    <property type="entry name" value="IlvD"/>
    <property type="match status" value="1"/>
</dbReference>